<feature type="domain" description="LysM" evidence="6">
    <location>
        <begin position="25"/>
        <end position="68"/>
    </location>
</feature>
<comment type="caution">
    <text evidence="7">The sequence shown here is derived from an EMBL/GenBank/DDBJ whole genome shotgun (WGS) entry which is preliminary data.</text>
</comment>
<evidence type="ECO:0000256" key="1">
    <source>
        <dbReference type="ARBA" id="ARBA00004370"/>
    </source>
</evidence>
<evidence type="ECO:0000256" key="2">
    <source>
        <dbReference type="ARBA" id="ARBA00022692"/>
    </source>
</evidence>
<dbReference type="Proteomes" id="UP000294685">
    <property type="component" value="Unassembled WGS sequence"/>
</dbReference>
<comment type="subcellular location">
    <subcellularLocation>
        <location evidence="1">Membrane</location>
    </subcellularLocation>
</comment>
<evidence type="ECO:0000256" key="3">
    <source>
        <dbReference type="ARBA" id="ARBA00022989"/>
    </source>
</evidence>
<dbReference type="EMBL" id="SMLH01000005">
    <property type="protein sequence ID" value="TDE28899.1"/>
    <property type="molecule type" value="Genomic_DNA"/>
</dbReference>
<proteinExistence type="predicted"/>
<keyword evidence="4" id="KW-0472">Membrane</keyword>
<dbReference type="InterPro" id="IPR001828">
    <property type="entry name" value="ANF_lig-bd_rcpt"/>
</dbReference>
<dbReference type="PANTHER" id="PTHR33734">
    <property type="entry name" value="LYSM DOMAIN-CONTAINING GPI-ANCHORED PROTEIN 2"/>
    <property type="match status" value="1"/>
</dbReference>
<organism evidence="7 8">
    <name type="scientific">Flavobacterium ranwuense</name>
    <dbReference type="NCBI Taxonomy" id="2541725"/>
    <lineage>
        <taxon>Bacteria</taxon>
        <taxon>Pseudomonadati</taxon>
        <taxon>Bacteroidota</taxon>
        <taxon>Flavobacteriia</taxon>
        <taxon>Flavobacteriales</taxon>
        <taxon>Flavobacteriaceae</taxon>
        <taxon>Flavobacterium</taxon>
    </lineage>
</organism>
<dbReference type="SUPFAM" id="SSF54106">
    <property type="entry name" value="LysM domain"/>
    <property type="match status" value="4"/>
</dbReference>
<protein>
    <submittedName>
        <fullName evidence="7">LysM peptidoglycan-binding domain-containing protein</fullName>
    </submittedName>
</protein>
<dbReference type="SMART" id="SM00257">
    <property type="entry name" value="LysM"/>
    <property type="match status" value="4"/>
</dbReference>
<dbReference type="Gene3D" id="3.10.350.10">
    <property type="entry name" value="LysM domain"/>
    <property type="match status" value="4"/>
</dbReference>
<evidence type="ECO:0000259" key="6">
    <source>
        <dbReference type="PROSITE" id="PS51782"/>
    </source>
</evidence>
<keyword evidence="8" id="KW-1185">Reference proteome</keyword>
<dbReference type="Pfam" id="PF01094">
    <property type="entry name" value="ANF_receptor"/>
    <property type="match status" value="1"/>
</dbReference>
<accession>A0ABY2DQU8</accession>
<feature type="domain" description="LysM" evidence="6">
    <location>
        <begin position="149"/>
        <end position="192"/>
    </location>
</feature>
<dbReference type="InterPro" id="IPR028082">
    <property type="entry name" value="Peripla_BP_I"/>
</dbReference>
<dbReference type="InterPro" id="IPR018392">
    <property type="entry name" value="LysM"/>
</dbReference>
<keyword evidence="5" id="KW-0732">Signal</keyword>
<dbReference type="CDD" id="cd00118">
    <property type="entry name" value="LysM"/>
    <property type="match status" value="4"/>
</dbReference>
<keyword evidence="2" id="KW-0812">Transmembrane</keyword>
<dbReference type="PROSITE" id="PS51782">
    <property type="entry name" value="LYSM"/>
    <property type="match status" value="3"/>
</dbReference>
<reference evidence="7 8" key="1">
    <citation type="submission" date="2019-03" db="EMBL/GenBank/DDBJ databases">
        <title>Novel species of Flavobacterium.</title>
        <authorList>
            <person name="Liu Q."/>
            <person name="Xin Y.-H."/>
        </authorList>
    </citation>
    <scope>NUCLEOTIDE SEQUENCE [LARGE SCALE GENOMIC DNA]</scope>
    <source>
        <strain evidence="7 8">LB2P22</strain>
    </source>
</reference>
<dbReference type="Pfam" id="PF01476">
    <property type="entry name" value="LysM"/>
    <property type="match status" value="4"/>
</dbReference>
<evidence type="ECO:0000313" key="7">
    <source>
        <dbReference type="EMBL" id="TDE28899.1"/>
    </source>
</evidence>
<feature type="domain" description="LysM" evidence="6">
    <location>
        <begin position="88"/>
        <end position="132"/>
    </location>
</feature>
<feature type="signal peptide" evidence="5">
    <location>
        <begin position="1"/>
        <end position="20"/>
    </location>
</feature>
<evidence type="ECO:0000256" key="4">
    <source>
        <dbReference type="ARBA" id="ARBA00023136"/>
    </source>
</evidence>
<name>A0ABY2DQU8_9FLAO</name>
<dbReference type="InterPro" id="IPR036779">
    <property type="entry name" value="LysM_dom_sf"/>
</dbReference>
<evidence type="ECO:0000313" key="8">
    <source>
        <dbReference type="Proteomes" id="UP000294685"/>
    </source>
</evidence>
<evidence type="ECO:0000256" key="5">
    <source>
        <dbReference type="SAM" id="SignalP"/>
    </source>
</evidence>
<dbReference type="RefSeq" id="WP_132071386.1">
    <property type="nucleotide sequence ID" value="NZ_SMLH01000005.1"/>
</dbReference>
<dbReference type="Gene3D" id="3.40.50.2300">
    <property type="match status" value="1"/>
</dbReference>
<gene>
    <name evidence="7" type="ORF">E0I61_10950</name>
</gene>
<keyword evidence="3" id="KW-1133">Transmembrane helix</keyword>
<feature type="chain" id="PRO_5045385140" evidence="5">
    <location>
        <begin position="21"/>
        <end position="645"/>
    </location>
</feature>
<sequence>MKYFFAICITALFFNYSVFSQEKTTTHKVEKGETISQIAIKYNVTPYDIYQLNPDAISGLKPNSVLLIPKSGGKQKVAVQAKSAAKTVTHEVAAKETLYGIEKKYGVSDEALKQANPFLEKDGLQIGQILTIPSGIRQKNTTPVQVKVVYHDVLPKETKYSIAKKYGITIEELERKNPEIVSNLPVGYKLIIKGNAPKGDKTTTVVESKKEIVKANPEKVSTAVNYLNYVVKPKETLYSLSKMAGMSQEELIALNPALSQGVVEGMILKVPATISIPQEAKKEYAVISKKSSSRKKLVLLLPFNISKIEGDTVNSTAMRLKKDKFLNMTLDFYAGALVAIDSAKQLGLAIDVSVFDSQETKNTSNITALIKENNLENSDAIIGPFYQNNVEKTAELLNANQVPVISPLSKDTGNSFGNMFQTIPTTTAVKNAMFDFMRAKNGNIVAVVDKKKESVIQFIRENHKDVKFSELNANGGVSAENLKSLFVKDKINYVVMETGNTGMIKSTIATMLSAMATYKVQLVILEPNETLDTDEISFVNLTKLRLMYPSVTRENESPEALVFEKEFKKKNKIYPSAFATRGFDITFDTMMRLSQDKKYQETVDSTATEQVDNKFEFYKKEDGGYINKGVYILYYDTDLTIKEAK</sequence>
<dbReference type="SUPFAM" id="SSF53822">
    <property type="entry name" value="Periplasmic binding protein-like I"/>
    <property type="match status" value="1"/>
</dbReference>
<dbReference type="PANTHER" id="PTHR33734:SF22">
    <property type="entry name" value="MEMBRANE-BOUND LYTIC MUREIN TRANSGLYCOSYLASE D"/>
    <property type="match status" value="1"/>
</dbReference>